<keyword evidence="1" id="KW-0812">Transmembrane</keyword>
<accession>A0AAV3UG73</accession>
<name>A0AAV3UG73_9EURY</name>
<reference evidence="2 3" key="1">
    <citation type="journal article" date="2019" name="Int. J. Syst. Evol. Microbiol.">
        <title>The Global Catalogue of Microorganisms (GCM) 10K type strain sequencing project: providing services to taxonomists for standard genome sequencing and annotation.</title>
        <authorList>
            <consortium name="The Broad Institute Genomics Platform"/>
            <consortium name="The Broad Institute Genome Sequencing Center for Infectious Disease"/>
            <person name="Wu L."/>
            <person name="Ma J."/>
        </authorList>
    </citation>
    <scope>NUCLEOTIDE SEQUENCE [LARGE SCALE GENOMIC DNA]</scope>
    <source>
        <strain evidence="2 3">JCM 17504</strain>
    </source>
</reference>
<comment type="caution">
    <text evidence="2">The sequence shown here is derived from an EMBL/GenBank/DDBJ whole genome shotgun (WGS) entry which is preliminary data.</text>
</comment>
<dbReference type="AlphaFoldDB" id="A0AAV3UG73"/>
<keyword evidence="1" id="KW-1133">Transmembrane helix</keyword>
<evidence type="ECO:0000313" key="3">
    <source>
        <dbReference type="Proteomes" id="UP001501729"/>
    </source>
</evidence>
<evidence type="ECO:0000313" key="2">
    <source>
        <dbReference type="EMBL" id="GAA5048903.1"/>
    </source>
</evidence>
<organism evidence="2 3">
    <name type="scientific">Haladaptatus pallidirubidus</name>
    <dbReference type="NCBI Taxonomy" id="1008152"/>
    <lineage>
        <taxon>Archaea</taxon>
        <taxon>Methanobacteriati</taxon>
        <taxon>Methanobacteriota</taxon>
        <taxon>Stenosarchaea group</taxon>
        <taxon>Halobacteria</taxon>
        <taxon>Halobacteriales</taxon>
        <taxon>Haladaptataceae</taxon>
        <taxon>Haladaptatus</taxon>
    </lineage>
</organism>
<keyword evidence="1" id="KW-0472">Membrane</keyword>
<sequence length="94" mass="10303">MALLFAGPAWIVWGRRGALGFTAFALVTAMLPDMDLPLRHVLLVSHHGITHTLLFVGIVSILGGAANARILTAPLNANRWIRAPIFRPKRYSFS</sequence>
<protein>
    <recommendedName>
        <fullName evidence="4">LexA-binding, inner membrane-associated hydrolase</fullName>
    </recommendedName>
</protein>
<gene>
    <name evidence="2" type="ORF">GCM10025751_21120</name>
</gene>
<keyword evidence="3" id="KW-1185">Reference proteome</keyword>
<evidence type="ECO:0000256" key="1">
    <source>
        <dbReference type="SAM" id="Phobius"/>
    </source>
</evidence>
<evidence type="ECO:0008006" key="4">
    <source>
        <dbReference type="Google" id="ProtNLM"/>
    </source>
</evidence>
<dbReference type="EMBL" id="BAABKX010000003">
    <property type="protein sequence ID" value="GAA5048903.1"/>
    <property type="molecule type" value="Genomic_DNA"/>
</dbReference>
<dbReference type="Proteomes" id="UP001501729">
    <property type="component" value="Unassembled WGS sequence"/>
</dbReference>
<feature type="transmembrane region" description="Helical" evidence="1">
    <location>
        <begin position="49"/>
        <end position="72"/>
    </location>
</feature>
<proteinExistence type="predicted"/>